<accession>A0A9P8XYX2</accession>
<keyword evidence="5 9" id="KW-0479">Metal-binding</keyword>
<comment type="cofactor">
    <cofactor evidence="1 9">
        <name>Fe cation</name>
        <dbReference type="ChEBI" id="CHEBI:24875"/>
    </cofactor>
</comment>
<dbReference type="GO" id="GO:0004411">
    <property type="term" value="F:homogentisate 1,2-dioxygenase activity"/>
    <property type="evidence" value="ECO:0007669"/>
    <property type="project" value="UniProtKB-EC"/>
</dbReference>
<dbReference type="RefSeq" id="XP_046008899.1">
    <property type="nucleotide sequence ID" value="XM_046151794.1"/>
</dbReference>
<keyword evidence="8 9" id="KW-0408">Iron</keyword>
<feature type="binding site" evidence="9">
    <location>
        <position position="404"/>
    </location>
    <ligand>
        <name>homogentisate</name>
        <dbReference type="ChEBI" id="CHEBI:16169"/>
    </ligand>
</feature>
<comment type="similarity">
    <text evidence="3">Belongs to the homogentisate dioxygenase family.</text>
</comment>
<evidence type="ECO:0000256" key="6">
    <source>
        <dbReference type="ARBA" id="ARBA00022964"/>
    </source>
</evidence>
<evidence type="ECO:0000256" key="10">
    <source>
        <dbReference type="SAM" id="MobiDB-lite"/>
    </source>
</evidence>
<dbReference type="Gene3D" id="2.60.120.10">
    <property type="entry name" value="Jelly Rolls"/>
    <property type="match status" value="1"/>
</dbReference>
<evidence type="ECO:0000256" key="9">
    <source>
        <dbReference type="PIRSR" id="PIRSR605708-2"/>
    </source>
</evidence>
<dbReference type="GO" id="GO:0006559">
    <property type="term" value="P:L-phenylalanine catabolic process"/>
    <property type="evidence" value="ECO:0007669"/>
    <property type="project" value="InterPro"/>
</dbReference>
<evidence type="ECO:0000256" key="2">
    <source>
        <dbReference type="ARBA" id="ARBA00004704"/>
    </source>
</evidence>
<feature type="binding site" evidence="9">
    <location>
        <position position="368"/>
    </location>
    <ligand>
        <name>Fe cation</name>
        <dbReference type="ChEBI" id="CHEBI:24875"/>
    </ligand>
</feature>
<evidence type="ECO:0000259" key="12">
    <source>
        <dbReference type="Pfam" id="PF20510"/>
    </source>
</evidence>
<dbReference type="InterPro" id="IPR046452">
    <property type="entry name" value="HgmA_N"/>
</dbReference>
<evidence type="ECO:0000256" key="5">
    <source>
        <dbReference type="ARBA" id="ARBA00022723"/>
    </source>
</evidence>
<dbReference type="PANTHER" id="PTHR11056:SF0">
    <property type="entry name" value="HOMOGENTISATE 1,2-DIOXYGENASE"/>
    <property type="match status" value="1"/>
</dbReference>
<dbReference type="InterPro" id="IPR046451">
    <property type="entry name" value="HgmA_C"/>
</dbReference>
<dbReference type="PANTHER" id="PTHR11056">
    <property type="entry name" value="HOMOGENTISATE 1,2-DIOXYGENASE"/>
    <property type="match status" value="1"/>
</dbReference>
<comment type="pathway">
    <text evidence="2">Amino-acid degradation; L-phenylalanine degradation; acetoacetate and fumarate from L-phenylalanine: step 4/6.</text>
</comment>
<dbReference type="GO" id="GO:0005737">
    <property type="term" value="C:cytoplasm"/>
    <property type="evidence" value="ECO:0007669"/>
    <property type="project" value="TreeGrafter"/>
</dbReference>
<dbReference type="OrthoDB" id="1689029at2759"/>
<feature type="binding site" evidence="9">
    <location>
        <position position="404"/>
    </location>
    <ligand>
        <name>Fe cation</name>
        <dbReference type="ChEBI" id="CHEBI:24875"/>
    </ligand>
</feature>
<evidence type="ECO:0000259" key="11">
    <source>
        <dbReference type="Pfam" id="PF04209"/>
    </source>
</evidence>
<name>A0A9P8XYX2_9PEZI</name>
<comment type="caution">
    <text evidence="13">The sequence shown here is derived from an EMBL/GenBank/DDBJ whole genome shotgun (WGS) entry which is preliminary data.</text>
</comment>
<evidence type="ECO:0000256" key="3">
    <source>
        <dbReference type="ARBA" id="ARBA00007757"/>
    </source>
</evidence>
<feature type="region of interest" description="Disordered" evidence="10">
    <location>
        <begin position="1"/>
        <end position="29"/>
    </location>
</feature>
<evidence type="ECO:0000313" key="13">
    <source>
        <dbReference type="EMBL" id="KAH7025682.1"/>
    </source>
</evidence>
<dbReference type="Pfam" id="PF20510">
    <property type="entry name" value="HgmA_N"/>
    <property type="match status" value="1"/>
</dbReference>
<feature type="domain" description="Homogentisate 1,2-dioxygenase N-terminal" evidence="12">
    <location>
        <begin position="36"/>
        <end position="311"/>
    </location>
</feature>
<organism evidence="13 14">
    <name type="scientific">Microdochium trichocladiopsis</name>
    <dbReference type="NCBI Taxonomy" id="1682393"/>
    <lineage>
        <taxon>Eukaryota</taxon>
        <taxon>Fungi</taxon>
        <taxon>Dikarya</taxon>
        <taxon>Ascomycota</taxon>
        <taxon>Pezizomycotina</taxon>
        <taxon>Sordariomycetes</taxon>
        <taxon>Xylariomycetidae</taxon>
        <taxon>Xylariales</taxon>
        <taxon>Microdochiaceae</taxon>
        <taxon>Microdochium</taxon>
    </lineage>
</organism>
<feature type="compositionally biased region" description="Polar residues" evidence="10">
    <location>
        <begin position="9"/>
        <end position="29"/>
    </location>
</feature>
<reference evidence="13" key="1">
    <citation type="journal article" date="2021" name="Nat. Commun.">
        <title>Genetic determinants of endophytism in the Arabidopsis root mycobiome.</title>
        <authorList>
            <person name="Mesny F."/>
            <person name="Miyauchi S."/>
            <person name="Thiergart T."/>
            <person name="Pickel B."/>
            <person name="Atanasova L."/>
            <person name="Karlsson M."/>
            <person name="Huettel B."/>
            <person name="Barry K.W."/>
            <person name="Haridas S."/>
            <person name="Chen C."/>
            <person name="Bauer D."/>
            <person name="Andreopoulos W."/>
            <person name="Pangilinan J."/>
            <person name="LaButti K."/>
            <person name="Riley R."/>
            <person name="Lipzen A."/>
            <person name="Clum A."/>
            <person name="Drula E."/>
            <person name="Henrissat B."/>
            <person name="Kohler A."/>
            <person name="Grigoriev I.V."/>
            <person name="Martin F.M."/>
            <person name="Hacquard S."/>
        </authorList>
    </citation>
    <scope>NUCLEOTIDE SEQUENCE</scope>
    <source>
        <strain evidence="13">MPI-CAGE-CH-0230</strain>
    </source>
</reference>
<sequence length="494" mass="55212">MGDACATPASKTAGSTFGASACGSRTTPPAKSDPYRYQLGFGNYFSSEAVPDALPPAGRNIPQKCPYDLYSEQLNGTPFVSYRDTLQHVWMYRIRPSVAHSRPCPMPDNPDLEACFSPTNPNVNFTPLTYEWGPLEWPADHETVTFIQGMKTIGGWGDPTIKEGVAMHMYACNATMTKQAFCNNDGDFMILPQIGRLDIRTELGNLMVRPGELVVLPAGIRWSVALPDGPARGYIHEVFGSHFELPDLGIIGSNGLAAPRDFEYPVASFEMDKSRWEVIYKLTGKLFAYKQNHTPFDVVAWHGNYSPFKYAMEKFTPLSCGMKEQLDPVIYTVLTARSKTPKVSLTEFAVYTEKYITALDTYRPPYYHRNMSTEMLGMIYGEYHGSVRDVQEGCLSCENSYMPHGDAYEAWKEATTKELKPEIQGKGAMSFMIHMNNHFSLTKFATERNPAIKHIPGYQGEFWDDLQGHFMDHLDEVNSKLAAAGLPTLGQEPA</sequence>
<dbReference type="GeneID" id="70181340"/>
<evidence type="ECO:0000256" key="1">
    <source>
        <dbReference type="ARBA" id="ARBA00001962"/>
    </source>
</evidence>
<feature type="binding site" evidence="9">
    <location>
        <position position="374"/>
    </location>
    <ligand>
        <name>Fe cation</name>
        <dbReference type="ChEBI" id="CHEBI:24875"/>
    </ligand>
</feature>
<dbReference type="AlphaFoldDB" id="A0A9P8XYX2"/>
<gene>
    <name evidence="13" type="ORF">B0I36DRAFT_293295</name>
</gene>
<proteinExistence type="inferred from homology"/>
<feature type="binding site" evidence="9">
    <location>
        <position position="383"/>
    </location>
    <ligand>
        <name>homogentisate</name>
        <dbReference type="ChEBI" id="CHEBI:16169"/>
    </ligand>
</feature>
<dbReference type="Proteomes" id="UP000756346">
    <property type="component" value="Unassembled WGS sequence"/>
</dbReference>
<dbReference type="SUPFAM" id="SSF51182">
    <property type="entry name" value="RmlC-like cupins"/>
    <property type="match status" value="1"/>
</dbReference>
<evidence type="ECO:0000256" key="4">
    <source>
        <dbReference type="ARBA" id="ARBA00013127"/>
    </source>
</evidence>
<dbReference type="GO" id="GO:0046872">
    <property type="term" value="F:metal ion binding"/>
    <property type="evidence" value="ECO:0007669"/>
    <property type="project" value="UniProtKB-KW"/>
</dbReference>
<keyword evidence="14" id="KW-1185">Reference proteome</keyword>
<evidence type="ECO:0000256" key="7">
    <source>
        <dbReference type="ARBA" id="ARBA00023002"/>
    </source>
</evidence>
<dbReference type="Pfam" id="PF04209">
    <property type="entry name" value="HgmA_C"/>
    <property type="match status" value="1"/>
</dbReference>
<keyword evidence="7" id="KW-0560">Oxidoreductase</keyword>
<dbReference type="InterPro" id="IPR011051">
    <property type="entry name" value="RmlC_Cupin_sf"/>
</dbReference>
<feature type="domain" description="Homogentisate 1,2-dioxygenase C-terminal" evidence="11">
    <location>
        <begin position="314"/>
        <end position="468"/>
    </location>
</feature>
<keyword evidence="6" id="KW-0223">Dioxygenase</keyword>
<protein>
    <recommendedName>
        <fullName evidence="4">homogentisate 1,2-dioxygenase</fullName>
        <ecNumber evidence="4">1.13.11.5</ecNumber>
    </recommendedName>
</protein>
<dbReference type="EMBL" id="JAGTJQ010000008">
    <property type="protein sequence ID" value="KAH7025682.1"/>
    <property type="molecule type" value="Genomic_DNA"/>
</dbReference>
<dbReference type="InterPro" id="IPR014710">
    <property type="entry name" value="RmlC-like_jellyroll"/>
</dbReference>
<dbReference type="EC" id="1.13.11.5" evidence="4"/>
<dbReference type="GO" id="GO:0006570">
    <property type="term" value="P:tyrosine metabolic process"/>
    <property type="evidence" value="ECO:0007669"/>
    <property type="project" value="InterPro"/>
</dbReference>
<dbReference type="CDD" id="cd07000">
    <property type="entry name" value="cupin_HGO_N"/>
    <property type="match status" value="1"/>
</dbReference>
<dbReference type="InterPro" id="IPR005708">
    <property type="entry name" value="Homogentis_dOase"/>
</dbReference>
<evidence type="ECO:0000256" key="8">
    <source>
        <dbReference type="ARBA" id="ARBA00023004"/>
    </source>
</evidence>
<evidence type="ECO:0000313" key="14">
    <source>
        <dbReference type="Proteomes" id="UP000756346"/>
    </source>
</evidence>